<dbReference type="SUPFAM" id="SSF144232">
    <property type="entry name" value="HIT/MYND zinc finger-like"/>
    <property type="match status" value="1"/>
</dbReference>
<keyword evidence="3" id="KW-0949">S-adenosyl-L-methionine</keyword>
<evidence type="ECO:0000256" key="5">
    <source>
        <dbReference type="ARBA" id="ARBA00022771"/>
    </source>
</evidence>
<evidence type="ECO:0000256" key="6">
    <source>
        <dbReference type="ARBA" id="ARBA00022833"/>
    </source>
</evidence>
<accession>A0AAW1S6Y2</accession>
<evidence type="ECO:0000256" key="2">
    <source>
        <dbReference type="ARBA" id="ARBA00022679"/>
    </source>
</evidence>
<evidence type="ECO:0000256" key="3">
    <source>
        <dbReference type="ARBA" id="ARBA00022691"/>
    </source>
</evidence>
<dbReference type="Gene3D" id="6.10.140.2220">
    <property type="match status" value="1"/>
</dbReference>
<dbReference type="GO" id="GO:0042826">
    <property type="term" value="F:histone deacetylase binding"/>
    <property type="evidence" value="ECO:0007669"/>
    <property type="project" value="TreeGrafter"/>
</dbReference>
<dbReference type="InterPro" id="IPR046341">
    <property type="entry name" value="SET_dom_sf"/>
</dbReference>
<organism evidence="9 10">
    <name type="scientific">Elliptochloris bilobata</name>
    <dbReference type="NCBI Taxonomy" id="381761"/>
    <lineage>
        <taxon>Eukaryota</taxon>
        <taxon>Viridiplantae</taxon>
        <taxon>Chlorophyta</taxon>
        <taxon>core chlorophytes</taxon>
        <taxon>Trebouxiophyceae</taxon>
        <taxon>Trebouxiophyceae incertae sedis</taxon>
        <taxon>Elliptochloris clade</taxon>
        <taxon>Elliptochloris</taxon>
    </lineage>
</organism>
<dbReference type="GO" id="GO:0008270">
    <property type="term" value="F:zinc ion binding"/>
    <property type="evidence" value="ECO:0007669"/>
    <property type="project" value="UniProtKB-KW"/>
</dbReference>
<dbReference type="InterPro" id="IPR011990">
    <property type="entry name" value="TPR-like_helical_dom_sf"/>
</dbReference>
<dbReference type="SUPFAM" id="SSF82199">
    <property type="entry name" value="SET domain"/>
    <property type="match status" value="1"/>
</dbReference>
<dbReference type="PROSITE" id="PS50865">
    <property type="entry name" value="ZF_MYND_2"/>
    <property type="match status" value="1"/>
</dbReference>
<dbReference type="InterPro" id="IPR052097">
    <property type="entry name" value="SET-MYND_domain_protein"/>
</dbReference>
<dbReference type="GO" id="GO:0005737">
    <property type="term" value="C:cytoplasm"/>
    <property type="evidence" value="ECO:0007669"/>
    <property type="project" value="TreeGrafter"/>
</dbReference>
<dbReference type="Gene3D" id="2.170.270.10">
    <property type="entry name" value="SET domain"/>
    <property type="match status" value="1"/>
</dbReference>
<evidence type="ECO:0000256" key="1">
    <source>
        <dbReference type="ARBA" id="ARBA00022603"/>
    </source>
</evidence>
<keyword evidence="5 7" id="KW-0863">Zinc-finger</keyword>
<protein>
    <recommendedName>
        <fullName evidence="8">MYND-type domain-containing protein</fullName>
    </recommendedName>
</protein>
<reference evidence="9 10" key="1">
    <citation type="journal article" date="2024" name="Nat. Commun.">
        <title>Phylogenomics reveals the evolutionary origins of lichenization in chlorophyte algae.</title>
        <authorList>
            <person name="Puginier C."/>
            <person name="Libourel C."/>
            <person name="Otte J."/>
            <person name="Skaloud P."/>
            <person name="Haon M."/>
            <person name="Grisel S."/>
            <person name="Petersen M."/>
            <person name="Berrin J.G."/>
            <person name="Delaux P.M."/>
            <person name="Dal Grande F."/>
            <person name="Keller J."/>
        </authorList>
    </citation>
    <scope>NUCLEOTIDE SEQUENCE [LARGE SCALE GENOMIC DNA]</scope>
    <source>
        <strain evidence="9 10">SAG 245.80</strain>
    </source>
</reference>
<evidence type="ECO:0000256" key="4">
    <source>
        <dbReference type="ARBA" id="ARBA00022723"/>
    </source>
</evidence>
<keyword evidence="4" id="KW-0479">Metal-binding</keyword>
<keyword evidence="10" id="KW-1185">Reference proteome</keyword>
<evidence type="ECO:0000259" key="8">
    <source>
        <dbReference type="PROSITE" id="PS50865"/>
    </source>
</evidence>
<dbReference type="EMBL" id="JALJOU010000009">
    <property type="protein sequence ID" value="KAK9842039.1"/>
    <property type="molecule type" value="Genomic_DNA"/>
</dbReference>
<dbReference type="InterPro" id="IPR002893">
    <property type="entry name" value="Znf_MYND"/>
</dbReference>
<sequence length="423" mass="44128">MYEEAAPVASVLLRPHRKTTCWACLRPLPPARLACGACALARYCSARCRAQHSLKHACECGAPWPALLPARAVLAARLARFQAAEEAAGRPARHLQHHLGALAGAEALPRAAAACLAAACSGLMPGRVLEALCAVDANALAVVPPLYSRPEQRLALAVYGISSLLNHACAPSVGLRFRGGALTVRALRAHAPGDRLRHCYGPQAGEHTLLQRQQLLGSEYHFDCRCAACVDGGAAERDAALVGLRCSDCGGAVPPWCALPAGRCSLHRLPGALPGGGACSSCGRRMRPGEQAATLRELQAADKRFQSAISGSRVEDSLRDIDACLKVQQRALFERNQVLGRTLAARADLLATAGRQAEAAQAAGRAAAVVAAAFGEGAVQTALARRDLAGLLARTNTAAAAELARRAAQVLRVHLGDAEPEAS</sequence>
<comment type="caution">
    <text evidence="9">The sequence shown here is derived from an EMBL/GenBank/DDBJ whole genome shotgun (WGS) entry which is preliminary data.</text>
</comment>
<dbReference type="Proteomes" id="UP001445335">
    <property type="component" value="Unassembled WGS sequence"/>
</dbReference>
<keyword evidence="6" id="KW-0862">Zinc</keyword>
<dbReference type="GO" id="GO:0005634">
    <property type="term" value="C:nucleus"/>
    <property type="evidence" value="ECO:0007669"/>
    <property type="project" value="TreeGrafter"/>
</dbReference>
<proteinExistence type="predicted"/>
<gene>
    <name evidence="9" type="ORF">WJX81_005512</name>
</gene>
<dbReference type="GO" id="GO:0032259">
    <property type="term" value="P:methylation"/>
    <property type="evidence" value="ECO:0007669"/>
    <property type="project" value="UniProtKB-KW"/>
</dbReference>
<evidence type="ECO:0000256" key="7">
    <source>
        <dbReference type="PROSITE-ProRule" id="PRU00134"/>
    </source>
</evidence>
<name>A0AAW1S6Y2_9CHLO</name>
<dbReference type="PANTHER" id="PTHR46165">
    <property type="entry name" value="SET AND MYND DOMAIN-CONTAINING PROTEIN 4"/>
    <property type="match status" value="1"/>
</dbReference>
<dbReference type="GO" id="GO:0008168">
    <property type="term" value="F:methyltransferase activity"/>
    <property type="evidence" value="ECO:0007669"/>
    <property type="project" value="UniProtKB-KW"/>
</dbReference>
<evidence type="ECO:0000313" key="10">
    <source>
        <dbReference type="Proteomes" id="UP001445335"/>
    </source>
</evidence>
<evidence type="ECO:0000313" key="9">
    <source>
        <dbReference type="EMBL" id="KAK9842039.1"/>
    </source>
</evidence>
<keyword evidence="2" id="KW-0808">Transferase</keyword>
<dbReference type="Gene3D" id="1.25.40.10">
    <property type="entry name" value="Tetratricopeptide repeat domain"/>
    <property type="match status" value="1"/>
</dbReference>
<feature type="domain" description="MYND-type" evidence="8">
    <location>
        <begin position="21"/>
        <end position="60"/>
    </location>
</feature>
<dbReference type="AlphaFoldDB" id="A0AAW1S6Y2"/>
<keyword evidence="1" id="KW-0489">Methyltransferase</keyword>
<dbReference type="PANTHER" id="PTHR46165:SF2">
    <property type="entry name" value="SET AND MYND DOMAIN-CONTAINING PROTEIN 4"/>
    <property type="match status" value="1"/>
</dbReference>